<reference evidence="2" key="1">
    <citation type="submission" date="2023-08" db="EMBL/GenBank/DDBJ databases">
        <title>Pelteobagrus vachellii genome.</title>
        <authorList>
            <person name="Liu H."/>
        </authorList>
    </citation>
    <scope>NUCLEOTIDE SEQUENCE</scope>
    <source>
        <strain evidence="2">PRFRI_2022a</strain>
        <tissue evidence="2">Muscle</tissue>
    </source>
</reference>
<name>A0AA88T5B0_TACVA</name>
<accession>A0AA88T5B0</accession>
<dbReference type="EMBL" id="JAVHJS010000003">
    <property type="protein sequence ID" value="KAK2864657.1"/>
    <property type="molecule type" value="Genomic_DNA"/>
</dbReference>
<keyword evidence="3" id="KW-1185">Reference proteome</keyword>
<evidence type="ECO:0000256" key="1">
    <source>
        <dbReference type="SAM" id="MobiDB-lite"/>
    </source>
</evidence>
<evidence type="ECO:0000313" key="3">
    <source>
        <dbReference type="Proteomes" id="UP001187315"/>
    </source>
</evidence>
<sequence>MFPQHFLPFMKISSGSVVSNVFGIATLHRLADPHLERVIVSWGSVSKHRPLCARLLIVNQGTGADGVIRPEPDDWRRVQPPLISPRS</sequence>
<gene>
    <name evidence="2" type="ORF">Q7C36_003811</name>
</gene>
<comment type="caution">
    <text evidence="2">The sequence shown here is derived from an EMBL/GenBank/DDBJ whole genome shotgun (WGS) entry which is preliminary data.</text>
</comment>
<dbReference type="AlphaFoldDB" id="A0AA88T5B0"/>
<evidence type="ECO:0000313" key="2">
    <source>
        <dbReference type="EMBL" id="KAK2864657.1"/>
    </source>
</evidence>
<feature type="region of interest" description="Disordered" evidence="1">
    <location>
        <begin position="68"/>
        <end position="87"/>
    </location>
</feature>
<protein>
    <submittedName>
        <fullName evidence="2">Uncharacterized protein</fullName>
    </submittedName>
</protein>
<feature type="compositionally biased region" description="Basic and acidic residues" evidence="1">
    <location>
        <begin position="68"/>
        <end position="77"/>
    </location>
</feature>
<dbReference type="Proteomes" id="UP001187315">
    <property type="component" value="Unassembled WGS sequence"/>
</dbReference>
<proteinExistence type="predicted"/>
<organism evidence="2 3">
    <name type="scientific">Tachysurus vachellii</name>
    <name type="common">Darkbarbel catfish</name>
    <name type="synonym">Pelteobagrus vachellii</name>
    <dbReference type="NCBI Taxonomy" id="175792"/>
    <lineage>
        <taxon>Eukaryota</taxon>
        <taxon>Metazoa</taxon>
        <taxon>Chordata</taxon>
        <taxon>Craniata</taxon>
        <taxon>Vertebrata</taxon>
        <taxon>Euteleostomi</taxon>
        <taxon>Actinopterygii</taxon>
        <taxon>Neopterygii</taxon>
        <taxon>Teleostei</taxon>
        <taxon>Ostariophysi</taxon>
        <taxon>Siluriformes</taxon>
        <taxon>Bagridae</taxon>
        <taxon>Tachysurus</taxon>
    </lineage>
</organism>